<dbReference type="GO" id="GO:0006434">
    <property type="term" value="P:seryl-tRNA aminoacylation"/>
    <property type="evidence" value="ECO:0007669"/>
    <property type="project" value="UniProtKB-UniRule"/>
</dbReference>
<feature type="binding site" evidence="13">
    <location>
        <position position="265"/>
    </location>
    <ligand>
        <name>L-serine</name>
        <dbReference type="ChEBI" id="CHEBI:33384"/>
    </ligand>
</feature>
<keyword evidence="8 12" id="KW-0648">Protein biosynthesis</keyword>
<comment type="similarity">
    <text evidence="3 12">Belongs to the class-II aminoacyl-tRNA synthetase family. Type-1 seryl-tRNA synthetase subfamily.</text>
</comment>
<accession>A0ABD4T089</accession>
<protein>
    <recommendedName>
        <fullName evidence="12">Serine--tRNA ligase</fullName>
        <ecNumber evidence="12">6.1.1.11</ecNumber>
    </recommendedName>
    <alternativeName>
        <fullName evidence="12">Seryl-tRNA synthetase</fullName>
        <shortName evidence="12">SerRS</shortName>
    </alternativeName>
    <alternativeName>
        <fullName evidence="12">Seryl-tRNA(Ser/Sec) synthetase</fullName>
    </alternativeName>
</protein>
<evidence type="ECO:0000256" key="7">
    <source>
        <dbReference type="ARBA" id="ARBA00022840"/>
    </source>
</evidence>
<dbReference type="PIRSF" id="PIRSF001529">
    <property type="entry name" value="Ser-tRNA-synth_IIa"/>
    <property type="match status" value="1"/>
</dbReference>
<evidence type="ECO:0000256" key="14">
    <source>
        <dbReference type="PIRSR" id="PIRSR001529-2"/>
    </source>
</evidence>
<comment type="caution">
    <text evidence="16">The sequence shown here is derived from an EMBL/GenBank/DDBJ whole genome shotgun (WGS) entry which is preliminary data.</text>
</comment>
<dbReference type="PRINTS" id="PR00981">
    <property type="entry name" value="TRNASYNTHSER"/>
</dbReference>
<evidence type="ECO:0000256" key="3">
    <source>
        <dbReference type="ARBA" id="ARBA00010728"/>
    </source>
</evidence>
<dbReference type="Pfam" id="PF02403">
    <property type="entry name" value="Seryl_tRNA_N"/>
    <property type="match status" value="1"/>
</dbReference>
<evidence type="ECO:0000256" key="8">
    <source>
        <dbReference type="ARBA" id="ARBA00022917"/>
    </source>
</evidence>
<dbReference type="Pfam" id="PF00587">
    <property type="entry name" value="tRNA-synt_2b"/>
    <property type="match status" value="1"/>
</dbReference>
<evidence type="ECO:0000256" key="9">
    <source>
        <dbReference type="ARBA" id="ARBA00023146"/>
    </source>
</evidence>
<dbReference type="InterPro" id="IPR002314">
    <property type="entry name" value="aa-tRNA-synt_IIb"/>
</dbReference>
<dbReference type="NCBIfam" id="TIGR00414">
    <property type="entry name" value="serS"/>
    <property type="match status" value="1"/>
</dbReference>
<dbReference type="GO" id="GO:0005524">
    <property type="term" value="F:ATP binding"/>
    <property type="evidence" value="ECO:0007669"/>
    <property type="project" value="UniProtKB-UniRule"/>
</dbReference>
<comment type="subcellular location">
    <subcellularLocation>
        <location evidence="1 12">Cytoplasm</location>
    </subcellularLocation>
</comment>
<dbReference type="InterPro" id="IPR015866">
    <property type="entry name" value="Ser-tRNA-synth_1_N"/>
</dbReference>
<dbReference type="HAMAP" id="MF_00176">
    <property type="entry name" value="Ser_tRNA_synth_type1"/>
    <property type="match status" value="1"/>
</dbReference>
<evidence type="ECO:0000313" key="17">
    <source>
        <dbReference type="Proteomes" id="UP000031561"/>
    </source>
</evidence>
<comment type="subunit">
    <text evidence="12">Homodimer. The tRNA molecule binds across the dimer.</text>
</comment>
<keyword evidence="17" id="KW-1185">Reference proteome</keyword>
<feature type="binding site" evidence="13">
    <location>
        <position position="234"/>
    </location>
    <ligand>
        <name>L-serine</name>
        <dbReference type="ChEBI" id="CHEBI:33384"/>
    </ligand>
</feature>
<dbReference type="SUPFAM" id="SSF46589">
    <property type="entry name" value="tRNA-binding arm"/>
    <property type="match status" value="1"/>
</dbReference>
<comment type="catalytic activity">
    <reaction evidence="10 12">
        <text>tRNA(Sec) + L-serine + ATP = L-seryl-tRNA(Sec) + AMP + diphosphate + H(+)</text>
        <dbReference type="Rhea" id="RHEA:42580"/>
        <dbReference type="Rhea" id="RHEA-COMP:9742"/>
        <dbReference type="Rhea" id="RHEA-COMP:10128"/>
        <dbReference type="ChEBI" id="CHEBI:15378"/>
        <dbReference type="ChEBI" id="CHEBI:30616"/>
        <dbReference type="ChEBI" id="CHEBI:33019"/>
        <dbReference type="ChEBI" id="CHEBI:33384"/>
        <dbReference type="ChEBI" id="CHEBI:78442"/>
        <dbReference type="ChEBI" id="CHEBI:78533"/>
        <dbReference type="ChEBI" id="CHEBI:456215"/>
        <dbReference type="EC" id="6.1.1.11"/>
    </reaction>
</comment>
<dbReference type="AlphaFoldDB" id="A0ABD4T089"/>
<name>A0ABD4T089_9CYAN</name>
<dbReference type="InterPro" id="IPR033729">
    <property type="entry name" value="SerRS_core"/>
</dbReference>
<feature type="binding site" evidence="12 14">
    <location>
        <begin position="265"/>
        <end position="267"/>
    </location>
    <ligand>
        <name>ATP</name>
        <dbReference type="ChEBI" id="CHEBI:30616"/>
    </ligand>
</feature>
<dbReference type="GO" id="GO:0004828">
    <property type="term" value="F:serine-tRNA ligase activity"/>
    <property type="evidence" value="ECO:0007669"/>
    <property type="project" value="UniProtKB-UniRule"/>
</dbReference>
<dbReference type="PROSITE" id="PS50862">
    <property type="entry name" value="AA_TRNA_LIGASE_II"/>
    <property type="match status" value="1"/>
</dbReference>
<dbReference type="Gene3D" id="3.30.930.10">
    <property type="entry name" value="Bira Bifunctional Protein, Domain 2"/>
    <property type="match status" value="1"/>
</dbReference>
<dbReference type="GO" id="GO:0005737">
    <property type="term" value="C:cytoplasm"/>
    <property type="evidence" value="ECO:0007669"/>
    <property type="project" value="UniProtKB-SubCell"/>
</dbReference>
<feature type="binding site" evidence="12">
    <location>
        <begin position="234"/>
        <end position="236"/>
    </location>
    <ligand>
        <name>L-serine</name>
        <dbReference type="ChEBI" id="CHEBI:33384"/>
    </ligand>
</feature>
<feature type="binding site" evidence="13">
    <location>
        <position position="386"/>
    </location>
    <ligand>
        <name>L-serine</name>
        <dbReference type="ChEBI" id="CHEBI:33384"/>
    </ligand>
</feature>
<dbReference type="EMBL" id="JTHE03000022">
    <property type="protein sequence ID" value="MCM1981851.1"/>
    <property type="molecule type" value="Genomic_DNA"/>
</dbReference>
<dbReference type="PANTHER" id="PTHR43697">
    <property type="entry name" value="SERYL-TRNA SYNTHETASE"/>
    <property type="match status" value="1"/>
</dbReference>
<evidence type="ECO:0000256" key="12">
    <source>
        <dbReference type="HAMAP-Rule" id="MF_00176"/>
    </source>
</evidence>
<dbReference type="CDD" id="cd00770">
    <property type="entry name" value="SerRS_core"/>
    <property type="match status" value="1"/>
</dbReference>
<dbReference type="SUPFAM" id="SSF55681">
    <property type="entry name" value="Class II aaRS and biotin synthetases"/>
    <property type="match status" value="1"/>
</dbReference>
<reference evidence="16 17" key="1">
    <citation type="journal article" date="2015" name="Genome Announc.">
        <title>Draft Genome Sequence of Filamentous Marine Cyanobacterium Lyngbya confervoides Strain BDU141951.</title>
        <authorList>
            <person name="Chandrababunaidu M.M."/>
            <person name="Sen D."/>
            <person name="Tripathy S."/>
        </authorList>
    </citation>
    <scope>NUCLEOTIDE SEQUENCE [LARGE SCALE GENOMIC DNA]</scope>
    <source>
        <strain evidence="16 17">BDU141951</strain>
    </source>
</reference>
<evidence type="ECO:0000256" key="2">
    <source>
        <dbReference type="ARBA" id="ARBA00005045"/>
    </source>
</evidence>
<keyword evidence="4 12" id="KW-0963">Cytoplasm</keyword>
<feature type="binding site" evidence="12">
    <location>
        <position position="388"/>
    </location>
    <ligand>
        <name>L-serine</name>
        <dbReference type="ChEBI" id="CHEBI:33384"/>
    </ligand>
</feature>
<dbReference type="Proteomes" id="UP000031561">
    <property type="component" value="Unassembled WGS sequence"/>
</dbReference>
<evidence type="ECO:0000256" key="4">
    <source>
        <dbReference type="ARBA" id="ARBA00022490"/>
    </source>
</evidence>
<evidence type="ECO:0000256" key="13">
    <source>
        <dbReference type="PIRSR" id="PIRSR001529-1"/>
    </source>
</evidence>
<evidence type="ECO:0000259" key="15">
    <source>
        <dbReference type="PROSITE" id="PS50862"/>
    </source>
</evidence>
<feature type="binding site" evidence="12 14">
    <location>
        <begin position="352"/>
        <end position="355"/>
    </location>
    <ligand>
        <name>ATP</name>
        <dbReference type="ChEBI" id="CHEBI:30616"/>
    </ligand>
</feature>
<feature type="binding site" evidence="12 13">
    <location>
        <position position="288"/>
    </location>
    <ligand>
        <name>L-serine</name>
        <dbReference type="ChEBI" id="CHEBI:33384"/>
    </ligand>
</feature>
<keyword evidence="6 12" id="KW-0547">Nucleotide-binding</keyword>
<dbReference type="PANTHER" id="PTHR43697:SF1">
    <property type="entry name" value="SERINE--TRNA LIGASE"/>
    <property type="match status" value="1"/>
</dbReference>
<evidence type="ECO:0000256" key="11">
    <source>
        <dbReference type="ARBA" id="ARBA00048823"/>
    </source>
</evidence>
<organism evidence="16 17">
    <name type="scientific">Lyngbya confervoides BDU141951</name>
    <dbReference type="NCBI Taxonomy" id="1574623"/>
    <lineage>
        <taxon>Bacteria</taxon>
        <taxon>Bacillati</taxon>
        <taxon>Cyanobacteriota</taxon>
        <taxon>Cyanophyceae</taxon>
        <taxon>Oscillatoriophycideae</taxon>
        <taxon>Oscillatoriales</taxon>
        <taxon>Microcoleaceae</taxon>
        <taxon>Lyngbya</taxon>
    </lineage>
</organism>
<dbReference type="InterPro" id="IPR045864">
    <property type="entry name" value="aa-tRNA-synth_II/BPL/LPL"/>
</dbReference>
<gene>
    <name evidence="12 16" type="primary">serS</name>
    <name evidence="16" type="ORF">QQ91_0003270</name>
</gene>
<comment type="function">
    <text evidence="12">Catalyzes the attachment of serine to tRNA(Ser). Is also able to aminoacylate tRNA(Sec) with serine, to form the misacylated tRNA L-seryl-tRNA(Sec), which will be further converted into selenocysteinyl-tRNA(Sec).</text>
</comment>
<dbReference type="GO" id="GO:0016260">
    <property type="term" value="P:selenocysteine biosynthetic process"/>
    <property type="evidence" value="ECO:0007669"/>
    <property type="project" value="UniProtKB-UniRule"/>
</dbReference>
<evidence type="ECO:0000256" key="6">
    <source>
        <dbReference type="ARBA" id="ARBA00022741"/>
    </source>
</evidence>
<comment type="catalytic activity">
    <reaction evidence="11 12">
        <text>tRNA(Ser) + L-serine + ATP = L-seryl-tRNA(Ser) + AMP + diphosphate + H(+)</text>
        <dbReference type="Rhea" id="RHEA:12292"/>
        <dbReference type="Rhea" id="RHEA-COMP:9669"/>
        <dbReference type="Rhea" id="RHEA-COMP:9703"/>
        <dbReference type="ChEBI" id="CHEBI:15378"/>
        <dbReference type="ChEBI" id="CHEBI:30616"/>
        <dbReference type="ChEBI" id="CHEBI:33019"/>
        <dbReference type="ChEBI" id="CHEBI:33384"/>
        <dbReference type="ChEBI" id="CHEBI:78442"/>
        <dbReference type="ChEBI" id="CHEBI:78533"/>
        <dbReference type="ChEBI" id="CHEBI:456215"/>
        <dbReference type="EC" id="6.1.1.11"/>
    </reaction>
</comment>
<dbReference type="EC" id="6.1.1.11" evidence="12"/>
<keyword evidence="7 12" id="KW-0067">ATP-binding</keyword>
<evidence type="ECO:0000313" key="16">
    <source>
        <dbReference type="EMBL" id="MCM1981851.1"/>
    </source>
</evidence>
<comment type="domain">
    <text evidence="12">Consists of two distinct domains, a catalytic core and a N-terminal extension that is involved in tRNA binding.</text>
</comment>
<keyword evidence="5 12" id="KW-0436">Ligase</keyword>
<dbReference type="InterPro" id="IPR002317">
    <property type="entry name" value="Ser-tRNA-ligase_type_1"/>
</dbReference>
<evidence type="ECO:0000256" key="1">
    <source>
        <dbReference type="ARBA" id="ARBA00004496"/>
    </source>
</evidence>
<dbReference type="RefSeq" id="WP_166279929.1">
    <property type="nucleotide sequence ID" value="NZ_JTHE03000022.1"/>
</dbReference>
<dbReference type="InterPro" id="IPR010978">
    <property type="entry name" value="tRNA-bd_arm"/>
</dbReference>
<sequence length="425" mass="47792">MIDLKLLREDPETFQSRLASRGSYDLQEILALDQRQREIEQTRSQLQARSNEIGKQVGQVIKQGADPKGPEVQALRAEGSQVKAQLSELEPQERELKAAIAQQLLLIPNLPSPTTPLGRDETENVEVRRWGDEQIPQGQTLKPHWEIGETLGIFQGERSVKVAQSRFMTLVGAGAALERSLIAFMLDQQIQAGYIEVLPPILVNSDSLTATGQLPKFAEESFQCVQDDLWLIPTAEVPVTNLYRDEVLEESELPIWHCSYTPCFRREAGSYGRDTRGLIRLHQFNKVELVKIVHPERSETEHQSLVENAANILELLQLPYRVVELCTGDLGFGAAKCYDLEVWLPSAQTYREISSCSNFLDFQARRGNIRFKTKGQKGTQFVHTLNGSGLAVGRTMAALLENYQQADGRVAIPEVLQPYLGREFL</sequence>
<keyword evidence="9 12" id="KW-0030">Aminoacyl-tRNA synthetase</keyword>
<comment type="pathway">
    <text evidence="2 12">Aminoacyl-tRNA biosynthesis; selenocysteinyl-tRNA(Sec) biosynthesis; L-seryl-tRNA(Sec) from L-serine and tRNA(Sec): step 1/1.</text>
</comment>
<proteinExistence type="inferred from homology"/>
<dbReference type="InterPro" id="IPR042103">
    <property type="entry name" value="SerRS_1_N_sf"/>
</dbReference>
<dbReference type="Gene3D" id="1.10.287.40">
    <property type="entry name" value="Serine-tRNA synthetase, tRNA binding domain"/>
    <property type="match status" value="1"/>
</dbReference>
<comment type="caution">
    <text evidence="12">Lacks conserved residue(s) required for the propagation of feature annotation.</text>
</comment>
<evidence type="ECO:0000256" key="10">
    <source>
        <dbReference type="ARBA" id="ARBA00047929"/>
    </source>
</evidence>
<evidence type="ECO:0000256" key="5">
    <source>
        <dbReference type="ARBA" id="ARBA00022598"/>
    </source>
</evidence>
<dbReference type="InterPro" id="IPR006195">
    <property type="entry name" value="aa-tRNA-synth_II"/>
</dbReference>
<feature type="domain" description="Aminoacyl-transfer RNA synthetases class-II family profile" evidence="15">
    <location>
        <begin position="177"/>
        <end position="413"/>
    </location>
</feature>